<dbReference type="Gene3D" id="1.25.40.180">
    <property type="match status" value="1"/>
</dbReference>
<accession>A0ABQ7ZVB4</accession>
<organism evidence="2 3">
    <name type="scientific">Brassica napus</name>
    <name type="common">Rape</name>
    <dbReference type="NCBI Taxonomy" id="3708"/>
    <lineage>
        <taxon>Eukaryota</taxon>
        <taxon>Viridiplantae</taxon>
        <taxon>Streptophyta</taxon>
        <taxon>Embryophyta</taxon>
        <taxon>Tracheophyta</taxon>
        <taxon>Spermatophyta</taxon>
        <taxon>Magnoliopsida</taxon>
        <taxon>eudicotyledons</taxon>
        <taxon>Gunneridae</taxon>
        <taxon>Pentapetalae</taxon>
        <taxon>rosids</taxon>
        <taxon>malvids</taxon>
        <taxon>Brassicales</taxon>
        <taxon>Brassicaceae</taxon>
        <taxon>Brassiceae</taxon>
        <taxon>Brassica</taxon>
    </lineage>
</organism>
<evidence type="ECO:0000259" key="1">
    <source>
        <dbReference type="Pfam" id="PF02854"/>
    </source>
</evidence>
<dbReference type="EMBL" id="JAGKQM010000014">
    <property type="protein sequence ID" value="KAH0884204.1"/>
    <property type="molecule type" value="Genomic_DNA"/>
</dbReference>
<protein>
    <recommendedName>
        <fullName evidence="1">MIF4G domain-containing protein</fullName>
    </recommendedName>
</protein>
<dbReference type="PANTHER" id="PTHR12839">
    <property type="entry name" value="NONSENSE-MEDIATED MRNA DECAY PROTEIN 2 UP-FRAMESHIFT SUPPRESSOR 2"/>
    <property type="match status" value="1"/>
</dbReference>
<gene>
    <name evidence="2" type="ORF">HID58_060300</name>
</gene>
<name>A0ABQ7ZVB4_BRANA</name>
<dbReference type="InterPro" id="IPR003890">
    <property type="entry name" value="MIF4G-like_typ-3"/>
</dbReference>
<comment type="caution">
    <text evidence="2">The sequence shown here is derived from an EMBL/GenBank/DDBJ whole genome shotgun (WGS) entry which is preliminary data.</text>
</comment>
<keyword evidence="3" id="KW-1185">Reference proteome</keyword>
<reference evidence="2 3" key="1">
    <citation type="submission" date="2021-05" db="EMBL/GenBank/DDBJ databases">
        <title>Genome Assembly of Synthetic Allotetraploid Brassica napus Reveals Homoeologous Exchanges between Subgenomes.</title>
        <authorList>
            <person name="Davis J.T."/>
        </authorList>
    </citation>
    <scope>NUCLEOTIDE SEQUENCE [LARGE SCALE GENOMIC DNA]</scope>
    <source>
        <strain evidence="3">cv. Da-Ae</strain>
        <tissue evidence="2">Seedling</tissue>
    </source>
</reference>
<sequence>MHVLEEIRVGLELTEYGAQQKRLTHLRFLGEVYNYEHVDSSVIFETLYLTLSYGHGTSERCWIRPKIFSVSGWLSFFWKHVDTTLIEVLQALIYTTIMSFFPFFCLCV</sequence>
<dbReference type="Proteomes" id="UP000824890">
    <property type="component" value="Unassembled WGS sequence"/>
</dbReference>
<proteinExistence type="predicted"/>
<dbReference type="InterPro" id="IPR039762">
    <property type="entry name" value="Nmd2/UPF2"/>
</dbReference>
<evidence type="ECO:0000313" key="3">
    <source>
        <dbReference type="Proteomes" id="UP000824890"/>
    </source>
</evidence>
<evidence type="ECO:0000313" key="2">
    <source>
        <dbReference type="EMBL" id="KAH0884204.1"/>
    </source>
</evidence>
<dbReference type="SUPFAM" id="SSF48371">
    <property type="entry name" value="ARM repeat"/>
    <property type="match status" value="1"/>
</dbReference>
<dbReference type="InterPro" id="IPR016024">
    <property type="entry name" value="ARM-type_fold"/>
</dbReference>
<dbReference type="Pfam" id="PF02854">
    <property type="entry name" value="MIF4G"/>
    <property type="match status" value="1"/>
</dbReference>
<feature type="domain" description="MIF4G" evidence="1">
    <location>
        <begin position="3"/>
        <end position="58"/>
    </location>
</feature>
<dbReference type="PANTHER" id="PTHR12839:SF7">
    <property type="entry name" value="REGULATOR OF NONSENSE TRANSCRIPTS 2"/>
    <property type="match status" value="1"/>
</dbReference>